<dbReference type="GO" id="GO:0009055">
    <property type="term" value="F:electron transfer activity"/>
    <property type="evidence" value="ECO:0007669"/>
    <property type="project" value="InterPro"/>
</dbReference>
<dbReference type="RefSeq" id="WP_092056680.1">
    <property type="nucleotide sequence ID" value="NZ_FOQD01000024.1"/>
</dbReference>
<dbReference type="Gene3D" id="2.60.120.260">
    <property type="entry name" value="Galactose-binding domain-like"/>
    <property type="match status" value="1"/>
</dbReference>
<dbReference type="SMART" id="SM00607">
    <property type="entry name" value="FTP"/>
    <property type="match status" value="1"/>
</dbReference>
<dbReference type="GO" id="GO:0046872">
    <property type="term" value="F:metal ion binding"/>
    <property type="evidence" value="ECO:0007669"/>
    <property type="project" value="UniProtKB-KW"/>
</dbReference>
<dbReference type="PROSITE" id="PS51007">
    <property type="entry name" value="CYTC"/>
    <property type="match status" value="1"/>
</dbReference>
<dbReference type="InterPro" id="IPR008979">
    <property type="entry name" value="Galactose-bd-like_sf"/>
</dbReference>
<evidence type="ECO:0000256" key="4">
    <source>
        <dbReference type="ARBA" id="ARBA00023004"/>
    </source>
</evidence>
<dbReference type="InterPro" id="IPR022655">
    <property type="entry name" value="DUF1553"/>
</dbReference>
<dbReference type="AlphaFoldDB" id="A0A1I3SIS1"/>
<evidence type="ECO:0000256" key="1">
    <source>
        <dbReference type="ARBA" id="ARBA00022617"/>
    </source>
</evidence>
<accession>A0A1I3SIS1</accession>
<dbReference type="InterPro" id="IPR009056">
    <property type="entry name" value="Cyt_c-like_dom"/>
</dbReference>
<dbReference type="SUPFAM" id="SSF46626">
    <property type="entry name" value="Cytochrome c"/>
    <property type="match status" value="1"/>
</dbReference>
<dbReference type="SUPFAM" id="SSF49785">
    <property type="entry name" value="Galactose-binding domain-like"/>
    <property type="match status" value="2"/>
</dbReference>
<dbReference type="InterPro" id="IPR000421">
    <property type="entry name" value="FA58C"/>
</dbReference>
<dbReference type="PANTHER" id="PTHR35889:SF3">
    <property type="entry name" value="F-BOX DOMAIN-CONTAINING PROTEIN"/>
    <property type="match status" value="1"/>
</dbReference>
<keyword evidence="5" id="KW-1015">Disulfide bond</keyword>
<feature type="signal peptide" evidence="7">
    <location>
        <begin position="1"/>
        <end position="26"/>
    </location>
</feature>
<evidence type="ECO:0000256" key="2">
    <source>
        <dbReference type="ARBA" id="ARBA00022723"/>
    </source>
</evidence>
<evidence type="ECO:0000313" key="10">
    <source>
        <dbReference type="EMBL" id="SFJ58012.1"/>
    </source>
</evidence>
<keyword evidence="4 6" id="KW-0408">Iron</keyword>
<dbReference type="Pfam" id="PF07587">
    <property type="entry name" value="PSD1"/>
    <property type="match status" value="1"/>
</dbReference>
<dbReference type="GO" id="GO:0020037">
    <property type="term" value="F:heme binding"/>
    <property type="evidence" value="ECO:0007669"/>
    <property type="project" value="InterPro"/>
</dbReference>
<dbReference type="InterPro" id="IPR011444">
    <property type="entry name" value="DUF1549"/>
</dbReference>
<reference evidence="11" key="1">
    <citation type="submission" date="2016-10" db="EMBL/GenBank/DDBJ databases">
        <authorList>
            <person name="Varghese N."/>
            <person name="Submissions S."/>
        </authorList>
    </citation>
    <scope>NUCLEOTIDE SEQUENCE [LARGE SCALE GENOMIC DNA]</scope>
    <source>
        <strain evidence="11">DSM 26348</strain>
    </source>
</reference>
<dbReference type="PANTHER" id="PTHR35889">
    <property type="entry name" value="CYCLOINULO-OLIGOSACCHARIDE FRUCTANOTRANSFERASE-RELATED"/>
    <property type="match status" value="1"/>
</dbReference>
<evidence type="ECO:0000313" key="11">
    <source>
        <dbReference type="Proteomes" id="UP000199518"/>
    </source>
</evidence>
<dbReference type="InterPro" id="IPR011429">
    <property type="entry name" value="Cyt_c_Planctomycete-type"/>
</dbReference>
<dbReference type="Pfam" id="PF22633">
    <property type="entry name" value="F5_F8_type_C_2"/>
    <property type="match status" value="1"/>
</dbReference>
<dbReference type="OrthoDB" id="127107at2"/>
<name>A0A1I3SIS1_9PLAN</name>
<dbReference type="Pfam" id="PF07635">
    <property type="entry name" value="PSCyt1"/>
    <property type="match status" value="1"/>
</dbReference>
<evidence type="ECO:0000259" key="9">
    <source>
        <dbReference type="PROSITE" id="PS51007"/>
    </source>
</evidence>
<keyword evidence="7" id="KW-0732">Signal</keyword>
<evidence type="ECO:0000256" key="3">
    <source>
        <dbReference type="ARBA" id="ARBA00022837"/>
    </source>
</evidence>
<dbReference type="InterPro" id="IPR036909">
    <property type="entry name" value="Cyt_c-like_dom_sf"/>
</dbReference>
<feature type="domain" description="F5/8 type C" evidence="8">
    <location>
        <begin position="523"/>
        <end position="626"/>
    </location>
</feature>
<feature type="domain" description="Cytochrome c" evidence="9">
    <location>
        <begin position="24"/>
        <end position="129"/>
    </location>
</feature>
<organism evidence="10 11">
    <name type="scientific">Planctomicrobium piriforme</name>
    <dbReference type="NCBI Taxonomy" id="1576369"/>
    <lineage>
        <taxon>Bacteria</taxon>
        <taxon>Pseudomonadati</taxon>
        <taxon>Planctomycetota</taxon>
        <taxon>Planctomycetia</taxon>
        <taxon>Planctomycetales</taxon>
        <taxon>Planctomycetaceae</taxon>
        <taxon>Planctomicrobium</taxon>
    </lineage>
</organism>
<keyword evidence="1 6" id="KW-0349">Heme</keyword>
<dbReference type="InterPro" id="IPR006585">
    <property type="entry name" value="FTP1"/>
</dbReference>
<proteinExistence type="predicted"/>
<keyword evidence="11" id="KW-1185">Reference proteome</keyword>
<gene>
    <name evidence="10" type="ORF">SAMN05421753_12431</name>
</gene>
<sequence length="1153" mass="127761">MRACLRLFAGPTLAVLMVFSHHCVQADDGAVSFTRDIRTILSNKCFQCHGPDPEERKGGTDGLRLDNLQGALADLGGYAALVPGQPEKSALLDRVTSHDPDLVMPPPSMGKGLTPHEIDLLKRWIAAGAPYEGHWSYTKPVRPELPKVAKTDWAKNPIDRFILARLEQEGLAPQSEADCQALIRRVALDLTGLPPKLDEVDAFANDKNPEAYDQLIDRLLEKKAYGEHWARMWLDLARYADSAGYADDPPRTIWLFRDYVIDSLNNNKPFDQFTIEQIAGDLLPNPTQEQLIATAFHRNTMTNSEGGTNDEEFRSVAIVDRVNTTMAVWMGTTMACAQCHTHKFDPLTQTDYFRLYAIFNNTEDADLKDESPLLSFFLPEQQQQRTQWQEQLQAVDQTLKTVTPELISARDAWDVTFPRDLAWQVLTPSEVKSQAGNGATIEEHAVRIATDKKNDDLTVTLPLAEGQLSAIRLETLTDSTESANKADGYFILTKVSATITRPLGSPLVGRFVRIEIPGKEKILSLAEVEVRQGESNIAPEGTATQSTTAFEGPPELAIDGNTDGNYYPTMSTTHTAISNDPWWELDLKTSQAVDSIRIWNRTDGGTGERLKNFRIQLLDENRKPLWQQTVAAAPDPSTEFHPNGPQTIEFVAAVADSSRAGFTPDLVLKNPNPKQKGWSESTAQPHALTLLAGSPIDVAAGSILTLTIEQQSQATHLPLSHFRLSLTDDARAQTWGSTPANIITALNVSQAERTPDQSQTITDHYLGIAPLLAPQRKQAAQLRKQLDDFKPVTVPINRELPKEKQRVTRLQHRGNFLDLGEEVAPGTPTHFPPIPNGLPANRLGLAHWLISEDNPLTARVVANMYWEAIFGIGLVASSDEFGSQGDLPSHPELLDWLATELIRLKWDTKAFLKLLVTSAAYRQSSKVSDEEYARDPDNRLLGRGPRFRLSAEMIRDQALFASGLLSSRSGGPPVKPPQPNSGLNAAFGSAIDWQTSNGEDKYRRGLYTTWRRSNPYPSMSTFDAPNREVCTVRRVRTNTPLQALVTLNDPVYIEAAQAMARRLMREGGDTTASRATYGFRLCLARPPHEAELARLVALYEEAFARFQSDAEHAKQMATDPLGPTPDGMNVAELAAWTIVSNVLLNLDETLMKR</sequence>
<keyword evidence="2 6" id="KW-0479">Metal-binding</keyword>
<dbReference type="PROSITE" id="PS50022">
    <property type="entry name" value="FA58C_3"/>
    <property type="match status" value="1"/>
</dbReference>
<evidence type="ECO:0000256" key="6">
    <source>
        <dbReference type="PROSITE-ProRule" id="PRU00433"/>
    </source>
</evidence>
<protein>
    <submittedName>
        <fullName evidence="10">F5/8 type C domain-containing protein</fullName>
    </submittedName>
</protein>
<evidence type="ECO:0000256" key="5">
    <source>
        <dbReference type="ARBA" id="ARBA00023157"/>
    </source>
</evidence>
<evidence type="ECO:0000259" key="8">
    <source>
        <dbReference type="PROSITE" id="PS50022"/>
    </source>
</evidence>
<dbReference type="STRING" id="1576369.SAMN05421753_12431"/>
<evidence type="ECO:0000256" key="7">
    <source>
        <dbReference type="SAM" id="SignalP"/>
    </source>
</evidence>
<feature type="chain" id="PRO_5011739162" evidence="7">
    <location>
        <begin position="27"/>
        <end position="1153"/>
    </location>
</feature>
<keyword evidence="3" id="KW-0106">Calcium</keyword>
<dbReference type="Proteomes" id="UP000199518">
    <property type="component" value="Unassembled WGS sequence"/>
</dbReference>
<dbReference type="EMBL" id="FOQD01000024">
    <property type="protein sequence ID" value="SFJ58012.1"/>
    <property type="molecule type" value="Genomic_DNA"/>
</dbReference>
<dbReference type="Pfam" id="PF07583">
    <property type="entry name" value="PSCyt2"/>
    <property type="match status" value="1"/>
</dbReference>